<name>A0A176W502_MARPO</name>
<dbReference type="EMBL" id="LVLJ01001842">
    <property type="protein sequence ID" value="OAE27723.1"/>
    <property type="molecule type" value="Genomic_DNA"/>
</dbReference>
<sequence>MGIHVHRNAKLASVAQSDSDTSMFSLSGSVEKNGNETYVFTGSKTTIKWLTKIFAAANDNLKTPLAQFKVSAKRKAAAGSRVSKSSQESSRKAWDYGPKSRPKTTPGTKASRATIPITSFKSSGGSAGLATATLSGLERPRASSSASSASVASSQLQASCAKSPTKRPQSTTTIKIRGPKSGERQIQTPASTSTSTSTSTSAAAAAVDSVLESSVQSILPTRKIAHFSSKLTWTKSPGLALPNGSPNSRLALEQLRPKQREEPVAPPSQRREAISRSIDTCKPFLRAKSGKTLSERTNTSIANDAVTRALQNASKPSAEPKIFSYLRPPPEGAKYSHNLTFKNPLLKKYHEGKVTAALRCLSHPEIITADTFRVLSAPFQRFLVQTHPEMSYLSHQQQQQQQQQDIMES</sequence>
<evidence type="ECO:0000313" key="2">
    <source>
        <dbReference type="EMBL" id="OAE27723.1"/>
    </source>
</evidence>
<accession>A0A176W502</accession>
<feature type="compositionally biased region" description="Low complexity" evidence="1">
    <location>
        <begin position="145"/>
        <end position="161"/>
    </location>
</feature>
<feature type="region of interest" description="Disordered" evidence="1">
    <location>
        <begin position="74"/>
        <end position="129"/>
    </location>
</feature>
<feature type="compositionally biased region" description="Low complexity" evidence="1">
    <location>
        <begin position="188"/>
        <end position="200"/>
    </location>
</feature>
<keyword evidence="3" id="KW-1185">Reference proteome</keyword>
<evidence type="ECO:0000313" key="3">
    <source>
        <dbReference type="Proteomes" id="UP000077202"/>
    </source>
</evidence>
<protein>
    <submittedName>
        <fullName evidence="2">Uncharacterized protein</fullName>
    </submittedName>
</protein>
<proteinExistence type="predicted"/>
<dbReference type="Proteomes" id="UP000077202">
    <property type="component" value="Unassembled WGS sequence"/>
</dbReference>
<reference evidence="2" key="1">
    <citation type="submission" date="2016-03" db="EMBL/GenBank/DDBJ databases">
        <title>Mechanisms controlling the formation of the plant cell surface in tip-growing cells are functionally conserved among land plants.</title>
        <authorList>
            <person name="Honkanen S."/>
            <person name="Jones V.A."/>
            <person name="Morieri G."/>
            <person name="Champion C."/>
            <person name="Hetherington A.J."/>
            <person name="Kelly S."/>
            <person name="Saint-Marcoux D."/>
            <person name="Proust H."/>
            <person name="Prescott H."/>
            <person name="Dolan L."/>
        </authorList>
    </citation>
    <scope>NUCLEOTIDE SEQUENCE [LARGE SCALE GENOMIC DNA]</scope>
    <source>
        <tissue evidence="2">Whole gametophyte</tissue>
    </source>
</reference>
<feature type="region of interest" description="Disordered" evidence="1">
    <location>
        <begin position="145"/>
        <end position="200"/>
    </location>
</feature>
<evidence type="ECO:0000256" key="1">
    <source>
        <dbReference type="SAM" id="MobiDB-lite"/>
    </source>
</evidence>
<dbReference type="AlphaFoldDB" id="A0A176W502"/>
<gene>
    <name evidence="2" type="ORF">AXG93_4193s1230</name>
</gene>
<organism evidence="2 3">
    <name type="scientific">Marchantia polymorpha subsp. ruderalis</name>
    <dbReference type="NCBI Taxonomy" id="1480154"/>
    <lineage>
        <taxon>Eukaryota</taxon>
        <taxon>Viridiplantae</taxon>
        <taxon>Streptophyta</taxon>
        <taxon>Embryophyta</taxon>
        <taxon>Marchantiophyta</taxon>
        <taxon>Marchantiopsida</taxon>
        <taxon>Marchantiidae</taxon>
        <taxon>Marchantiales</taxon>
        <taxon>Marchantiaceae</taxon>
        <taxon>Marchantia</taxon>
    </lineage>
</organism>
<comment type="caution">
    <text evidence="2">The sequence shown here is derived from an EMBL/GenBank/DDBJ whole genome shotgun (WGS) entry which is preliminary data.</text>
</comment>